<dbReference type="InterPro" id="IPR010580">
    <property type="entry name" value="ER_stress-assoc"/>
</dbReference>
<protein>
    <recommendedName>
        <fullName evidence="6">Stress-associated endoplasmic reticulum protein</fullName>
    </recommendedName>
</protein>
<dbReference type="AlphaFoldDB" id="A0A2T0FEM0"/>
<comment type="similarity">
    <text evidence="1 6">Belongs to the RAMP4 family.</text>
</comment>
<organism evidence="7 8">
    <name type="scientific">Wickerhamiella sorbophila</name>
    <dbReference type="NCBI Taxonomy" id="45607"/>
    <lineage>
        <taxon>Eukaryota</taxon>
        <taxon>Fungi</taxon>
        <taxon>Dikarya</taxon>
        <taxon>Ascomycota</taxon>
        <taxon>Saccharomycotina</taxon>
        <taxon>Dipodascomycetes</taxon>
        <taxon>Dipodascales</taxon>
        <taxon>Trichomonascaceae</taxon>
        <taxon>Wickerhamiella</taxon>
    </lineage>
</organism>
<comment type="subcellular location">
    <subcellularLocation>
        <location evidence="6">Membrane</location>
        <topology evidence="6">Single-pass membrane protein</topology>
    </subcellularLocation>
    <subcellularLocation>
        <location evidence="6">Endoplasmic reticulum membrane</location>
        <topology evidence="6">Single-pass membrane protein</topology>
    </subcellularLocation>
</comment>
<reference evidence="7 8" key="1">
    <citation type="submission" date="2017-04" db="EMBL/GenBank/DDBJ databases">
        <title>Genome sequencing of [Candida] sorbophila.</title>
        <authorList>
            <person name="Ahn J.O."/>
        </authorList>
    </citation>
    <scope>NUCLEOTIDE SEQUENCE [LARGE SCALE GENOMIC DNA]</scope>
    <source>
        <strain evidence="7 8">DS02</strain>
    </source>
</reference>
<evidence type="ECO:0000256" key="2">
    <source>
        <dbReference type="ARBA" id="ARBA00022692"/>
    </source>
</evidence>
<dbReference type="RefSeq" id="XP_024663392.1">
    <property type="nucleotide sequence ID" value="XM_024807624.1"/>
</dbReference>
<dbReference type="EMBL" id="NDIQ01000001">
    <property type="protein sequence ID" value="PRT53446.1"/>
    <property type="molecule type" value="Genomic_DNA"/>
</dbReference>
<evidence type="ECO:0000313" key="7">
    <source>
        <dbReference type="EMBL" id="PRT53446.1"/>
    </source>
</evidence>
<evidence type="ECO:0000256" key="1">
    <source>
        <dbReference type="ARBA" id="ARBA00005500"/>
    </source>
</evidence>
<proteinExistence type="inferred from homology"/>
<dbReference type="GO" id="GO:0005789">
    <property type="term" value="C:endoplasmic reticulum membrane"/>
    <property type="evidence" value="ECO:0007669"/>
    <property type="project" value="UniProtKB-SubCell"/>
</dbReference>
<keyword evidence="5 6" id="KW-0472">Membrane</keyword>
<comment type="caution">
    <text evidence="7">The sequence shown here is derived from an EMBL/GenBank/DDBJ whole genome shotgun (WGS) entry which is preliminary data.</text>
</comment>
<keyword evidence="2 6" id="KW-0812">Transmembrane</keyword>
<evidence type="ECO:0000256" key="3">
    <source>
        <dbReference type="ARBA" id="ARBA00022824"/>
    </source>
</evidence>
<evidence type="ECO:0000313" key="8">
    <source>
        <dbReference type="Proteomes" id="UP000238350"/>
    </source>
</evidence>
<dbReference type="OrthoDB" id="16679at2759"/>
<gene>
    <name evidence="7" type="ORF">B9G98_01066</name>
</gene>
<evidence type="ECO:0000256" key="6">
    <source>
        <dbReference type="RuleBase" id="RU364120"/>
    </source>
</evidence>
<comment type="function">
    <text evidence="6">Interacts with target proteins during translocation into the lumen of the endoplasmic reticulum. Protects unfolded target proteins against degradation and facilitate correct glycosylation.</text>
</comment>
<feature type="transmembrane region" description="Helical" evidence="6">
    <location>
        <begin position="45"/>
        <end position="65"/>
    </location>
</feature>
<keyword evidence="4 6" id="KW-1133">Transmembrane helix</keyword>
<name>A0A2T0FEM0_9ASCO</name>
<evidence type="ECO:0000256" key="4">
    <source>
        <dbReference type="ARBA" id="ARBA00022989"/>
    </source>
</evidence>
<dbReference type="GeneID" id="36514815"/>
<dbReference type="Pfam" id="PF06624">
    <property type="entry name" value="RAMP4"/>
    <property type="match status" value="1"/>
</dbReference>
<keyword evidence="8" id="KW-1185">Reference proteome</keyword>
<accession>A0A2T0FEM0</accession>
<sequence length="68" mass="7653">MAPQTPAQRAANEKYARRELAKKGKRVAPTYKSKLDKKPARKIPFGYIAFFLFLILGTVFVEAIIGRA</sequence>
<dbReference type="Proteomes" id="UP000238350">
    <property type="component" value="Unassembled WGS sequence"/>
</dbReference>
<keyword evidence="3 6" id="KW-0256">Endoplasmic reticulum</keyword>
<evidence type="ECO:0000256" key="5">
    <source>
        <dbReference type="ARBA" id="ARBA00023136"/>
    </source>
</evidence>